<dbReference type="AlphaFoldDB" id="A0A7E5A066"/>
<keyword evidence="3" id="KW-1185">Reference proteome</keyword>
<protein>
    <submittedName>
        <fullName evidence="4">Secreted protein</fullName>
    </submittedName>
</protein>
<reference evidence="4" key="2">
    <citation type="submission" date="2020-10" db="UniProtKB">
        <authorList>
            <consortium name="WormBaseParasite"/>
        </authorList>
    </citation>
    <scope>IDENTIFICATION</scope>
</reference>
<dbReference type="WBParaSite" id="Pan_g6691.t1">
    <property type="protein sequence ID" value="Pan_g6691.t1"/>
    <property type="gene ID" value="Pan_g6691"/>
</dbReference>
<evidence type="ECO:0000313" key="4">
    <source>
        <dbReference type="WBParaSite" id="Pan_g6691.t1"/>
    </source>
</evidence>
<name>A0A7E5A066_PANRE</name>
<feature type="coiled-coil region" evidence="1">
    <location>
        <begin position="114"/>
        <end position="144"/>
    </location>
</feature>
<accession>A0A7E5A066</accession>
<dbReference type="Proteomes" id="UP000492821">
    <property type="component" value="Unassembled WGS sequence"/>
</dbReference>
<proteinExistence type="predicted"/>
<evidence type="ECO:0000256" key="2">
    <source>
        <dbReference type="SAM" id="SignalP"/>
    </source>
</evidence>
<organism evidence="3 4">
    <name type="scientific">Panagrellus redivivus</name>
    <name type="common">Microworm</name>
    <dbReference type="NCBI Taxonomy" id="6233"/>
    <lineage>
        <taxon>Eukaryota</taxon>
        <taxon>Metazoa</taxon>
        <taxon>Ecdysozoa</taxon>
        <taxon>Nematoda</taxon>
        <taxon>Chromadorea</taxon>
        <taxon>Rhabditida</taxon>
        <taxon>Tylenchina</taxon>
        <taxon>Panagrolaimomorpha</taxon>
        <taxon>Panagrolaimoidea</taxon>
        <taxon>Panagrolaimidae</taxon>
        <taxon>Panagrellus</taxon>
    </lineage>
</organism>
<evidence type="ECO:0000313" key="3">
    <source>
        <dbReference type="Proteomes" id="UP000492821"/>
    </source>
</evidence>
<evidence type="ECO:0000256" key="1">
    <source>
        <dbReference type="SAM" id="Coils"/>
    </source>
</evidence>
<reference evidence="3" key="1">
    <citation type="journal article" date="2013" name="Genetics">
        <title>The draft genome and transcriptome of Panagrellus redivivus are shaped by the harsh demands of a free-living lifestyle.</title>
        <authorList>
            <person name="Srinivasan J."/>
            <person name="Dillman A.R."/>
            <person name="Macchietto M.G."/>
            <person name="Heikkinen L."/>
            <person name="Lakso M."/>
            <person name="Fracchia K.M."/>
            <person name="Antoshechkin I."/>
            <person name="Mortazavi A."/>
            <person name="Wong G."/>
            <person name="Sternberg P.W."/>
        </authorList>
    </citation>
    <scope>NUCLEOTIDE SEQUENCE [LARGE SCALE GENOMIC DNA]</scope>
    <source>
        <strain evidence="3">MT8872</strain>
    </source>
</reference>
<keyword evidence="1" id="KW-0175">Coiled coil</keyword>
<keyword evidence="2" id="KW-0732">Signal</keyword>
<sequence length="173" mass="19388">MKAFVILVLLFLATEVNAGRPIIPGLSELGTDLNITWDGDVMIVNNIKIETMNLLFSTIRKYYPYAEITMDFEDDDASKRLVADIGEAAKRGDDQKVVKLILTDLDYQIKHNEMGSLKEIKNALRAALENAKNKSELKDKLEKAIIASLHRDDTGKSSAVDVYLYATSFIKSF</sequence>
<feature type="signal peptide" evidence="2">
    <location>
        <begin position="1"/>
        <end position="18"/>
    </location>
</feature>
<feature type="chain" id="PRO_5028870945" evidence="2">
    <location>
        <begin position="19"/>
        <end position="173"/>
    </location>
</feature>